<dbReference type="Gene3D" id="1.20.120.440">
    <property type="entry name" value="YppE-like"/>
    <property type="match status" value="1"/>
</dbReference>
<dbReference type="EMBL" id="AVPE01000007">
    <property type="protein sequence ID" value="KGX92128.1"/>
    <property type="molecule type" value="Genomic_DNA"/>
</dbReference>
<organism evidence="1 2">
    <name type="scientific">Pontibacillus halophilus JSM 076056 = DSM 19796</name>
    <dbReference type="NCBI Taxonomy" id="1385510"/>
    <lineage>
        <taxon>Bacteria</taxon>
        <taxon>Bacillati</taxon>
        <taxon>Bacillota</taxon>
        <taxon>Bacilli</taxon>
        <taxon>Bacillales</taxon>
        <taxon>Bacillaceae</taxon>
        <taxon>Pontibacillus</taxon>
    </lineage>
</organism>
<keyword evidence="2" id="KW-1185">Reference proteome</keyword>
<reference evidence="1 2" key="1">
    <citation type="submission" date="2013-08" db="EMBL/GenBank/DDBJ databases">
        <authorList>
            <person name="Huang J."/>
            <person name="Wang G."/>
        </authorList>
    </citation>
    <scope>NUCLEOTIDE SEQUENCE [LARGE SCALE GENOMIC DNA]</scope>
    <source>
        <strain evidence="1 2">JSM 076056</strain>
    </source>
</reference>
<dbReference type="SUPFAM" id="SSF140415">
    <property type="entry name" value="YppE-like"/>
    <property type="match status" value="1"/>
</dbReference>
<gene>
    <name evidence="1" type="ORF">N781_17640</name>
</gene>
<dbReference type="Pfam" id="PF08807">
    <property type="entry name" value="DUF1798"/>
    <property type="match status" value="1"/>
</dbReference>
<dbReference type="InterPro" id="IPR023351">
    <property type="entry name" value="YppE-like_sf"/>
</dbReference>
<accession>A0A0A5GLM5</accession>
<proteinExistence type="predicted"/>
<comment type="caution">
    <text evidence="1">The sequence shown here is derived from an EMBL/GenBank/DDBJ whole genome shotgun (WGS) entry which is preliminary data.</text>
</comment>
<evidence type="ECO:0000313" key="2">
    <source>
        <dbReference type="Proteomes" id="UP000030528"/>
    </source>
</evidence>
<sequence>MNGLESTVQQLSLEMKEQVDTLYDRFFSQEGKPEVNDRTFFTYMKEETNPIFDLNNRWAGAVEEFLAAYPGGPVYPPQIKNTKENMELVILHSYYIDVPKKRYMELYQSIHYVVNQVLDKYVEVQGSNQ</sequence>
<dbReference type="OrthoDB" id="2691485at2"/>
<dbReference type="AlphaFoldDB" id="A0A0A5GLM5"/>
<protein>
    <recommendedName>
        <fullName evidence="3">DUF1798 family protein</fullName>
    </recommendedName>
</protein>
<dbReference type="InterPro" id="IPR014913">
    <property type="entry name" value="YppE-like"/>
</dbReference>
<evidence type="ECO:0000313" key="1">
    <source>
        <dbReference type="EMBL" id="KGX92128.1"/>
    </source>
</evidence>
<dbReference type="RefSeq" id="WP_026799477.1">
    <property type="nucleotide sequence ID" value="NZ_AULI01000002.1"/>
</dbReference>
<dbReference type="Proteomes" id="UP000030528">
    <property type="component" value="Unassembled WGS sequence"/>
</dbReference>
<dbReference type="STRING" id="1385510.GCA_000425205_00705"/>
<evidence type="ECO:0008006" key="3">
    <source>
        <dbReference type="Google" id="ProtNLM"/>
    </source>
</evidence>
<dbReference type="eggNOG" id="ENOG50332N9">
    <property type="taxonomic scope" value="Bacteria"/>
</dbReference>
<name>A0A0A5GLM5_9BACI</name>